<proteinExistence type="predicted"/>
<dbReference type="EMBL" id="JADBEM010000001">
    <property type="protein sequence ID" value="MBE1609471.1"/>
    <property type="molecule type" value="Genomic_DNA"/>
</dbReference>
<evidence type="ECO:0000313" key="2">
    <source>
        <dbReference type="EMBL" id="MBE1609471.1"/>
    </source>
</evidence>
<dbReference type="RefSeq" id="WP_192753040.1">
    <property type="nucleotide sequence ID" value="NZ_BAABJL010000162.1"/>
</dbReference>
<feature type="transmembrane region" description="Helical" evidence="1">
    <location>
        <begin position="288"/>
        <end position="310"/>
    </location>
</feature>
<keyword evidence="3" id="KW-1185">Reference proteome</keyword>
<keyword evidence="1" id="KW-0812">Transmembrane</keyword>
<evidence type="ECO:0000313" key="3">
    <source>
        <dbReference type="Proteomes" id="UP000638648"/>
    </source>
</evidence>
<sequence length="360" mass="39047">MGDKKQDRTAIEKAAQTVAENDYPHFKAAVEYARQYTTLGPNALGLVSSSERLREYAPARDSQIRNLGDGLKKLEEAIKGLSTVAYRMAVTEVANTIDLTKVPKLTISKPSKVHVDKSPSAPGVHLVAASLQLTASWSAATFLKCYFSRLMLFGSMATVTVSLSMWATVQPDDDEIGTVMSGWLRVAEQLDQVGSLGRMDSKDNASLPRSVWDDDARDAFDRWAGNFQIEVAQAADEARGATRALDDALSAIEEIQKAMVGFDSVTAGFLLALFLIGMVPVFRAQAAVAQQVIALSNSLATCFSVGTIVGQAATYGYKMRQLSGAGAFHKLRIDNDPNQSYGTDEVNDTFTDLDVDWLRS</sequence>
<reference evidence="2" key="1">
    <citation type="submission" date="2020-10" db="EMBL/GenBank/DDBJ databases">
        <title>Sequencing the genomes of 1000 actinobacteria strains.</title>
        <authorList>
            <person name="Klenk H.-P."/>
        </authorList>
    </citation>
    <scope>NUCLEOTIDE SEQUENCE</scope>
    <source>
        <strain evidence="2">DSM 45354</strain>
    </source>
</reference>
<keyword evidence="1" id="KW-0472">Membrane</keyword>
<gene>
    <name evidence="2" type="ORF">HEB94_006319</name>
</gene>
<evidence type="ECO:0000256" key="1">
    <source>
        <dbReference type="SAM" id="Phobius"/>
    </source>
</evidence>
<name>A0A927MYU3_9ACTN</name>
<protein>
    <submittedName>
        <fullName evidence="2">Uncharacterized protein</fullName>
    </submittedName>
</protein>
<organism evidence="2 3">
    <name type="scientific">Actinopolymorpha pittospori</name>
    <dbReference type="NCBI Taxonomy" id="648752"/>
    <lineage>
        <taxon>Bacteria</taxon>
        <taxon>Bacillati</taxon>
        <taxon>Actinomycetota</taxon>
        <taxon>Actinomycetes</taxon>
        <taxon>Propionibacteriales</taxon>
        <taxon>Actinopolymorphaceae</taxon>
        <taxon>Actinopolymorpha</taxon>
    </lineage>
</organism>
<dbReference type="AlphaFoldDB" id="A0A927MYU3"/>
<keyword evidence="1" id="KW-1133">Transmembrane helix</keyword>
<dbReference type="Proteomes" id="UP000638648">
    <property type="component" value="Unassembled WGS sequence"/>
</dbReference>
<feature type="transmembrane region" description="Helical" evidence="1">
    <location>
        <begin position="260"/>
        <end position="282"/>
    </location>
</feature>
<accession>A0A927MYU3</accession>
<comment type="caution">
    <text evidence="2">The sequence shown here is derived from an EMBL/GenBank/DDBJ whole genome shotgun (WGS) entry which is preliminary data.</text>
</comment>